<dbReference type="InterPro" id="IPR010621">
    <property type="entry name" value="DUF1214"/>
</dbReference>
<dbReference type="RefSeq" id="WP_172990922.1">
    <property type="nucleotide sequence ID" value="NZ_CP054038.1"/>
</dbReference>
<dbReference type="EMBL" id="CP054038">
    <property type="protein sequence ID" value="QKJ20497.1"/>
    <property type="molecule type" value="Genomic_DNA"/>
</dbReference>
<dbReference type="InterPro" id="IPR037049">
    <property type="entry name" value="DUF1214_C_sf"/>
</dbReference>
<organism evidence="4 5">
    <name type="scientific">Microbacterium hominis</name>
    <dbReference type="NCBI Taxonomy" id="162426"/>
    <lineage>
        <taxon>Bacteria</taxon>
        <taxon>Bacillati</taxon>
        <taxon>Actinomycetota</taxon>
        <taxon>Actinomycetes</taxon>
        <taxon>Micrococcales</taxon>
        <taxon>Microbacteriaceae</taxon>
        <taxon>Microbacterium</taxon>
    </lineage>
</organism>
<reference evidence="4 5" key="1">
    <citation type="submission" date="2020-05" db="EMBL/GenBank/DDBJ databases">
        <title>Strain PA2F3 complete genome.</title>
        <authorList>
            <person name="Kim Y.-S."/>
            <person name="Kim S.-J."/>
            <person name="Jung H.-k."/>
            <person name="Kim S.-E."/>
            <person name="Kim K.-H."/>
        </authorList>
    </citation>
    <scope>NUCLEOTIDE SEQUENCE [LARGE SCALE GENOMIC DNA]</scope>
    <source>
        <strain evidence="4 5">PA2F3</strain>
    </source>
</reference>
<feature type="region of interest" description="Disordered" evidence="1">
    <location>
        <begin position="411"/>
        <end position="432"/>
    </location>
</feature>
<accession>A0A7D4QDU5</accession>
<evidence type="ECO:0000313" key="5">
    <source>
        <dbReference type="Proteomes" id="UP000502498"/>
    </source>
</evidence>
<dbReference type="PANTHER" id="PTHR36509:SF3">
    <property type="entry name" value="SIGNAL PEPTIDE PROTEIN"/>
    <property type="match status" value="1"/>
</dbReference>
<dbReference type="InterPro" id="IPR010679">
    <property type="entry name" value="DUF1254"/>
</dbReference>
<feature type="domain" description="DUF1254" evidence="3">
    <location>
        <begin position="94"/>
        <end position="210"/>
    </location>
</feature>
<dbReference type="Gene3D" id="1.10.3360.10">
    <property type="entry name" value="VPA0735-like domain"/>
    <property type="match status" value="1"/>
</dbReference>
<evidence type="ECO:0000256" key="1">
    <source>
        <dbReference type="SAM" id="MobiDB-lite"/>
    </source>
</evidence>
<feature type="domain" description="DUF1214" evidence="2">
    <location>
        <begin position="364"/>
        <end position="470"/>
    </location>
</feature>
<dbReference type="InterPro" id="IPR037050">
    <property type="entry name" value="DUF1254_sf"/>
</dbReference>
<dbReference type="SUPFAM" id="SSF160935">
    <property type="entry name" value="VPA0735-like"/>
    <property type="match status" value="1"/>
</dbReference>
<dbReference type="Gene3D" id="2.60.40.1610">
    <property type="entry name" value="Domain of unknown function DUF1254"/>
    <property type="match status" value="1"/>
</dbReference>
<evidence type="ECO:0000313" key="4">
    <source>
        <dbReference type="EMBL" id="QKJ20497.1"/>
    </source>
</evidence>
<dbReference type="PANTHER" id="PTHR36509">
    <property type="entry name" value="BLL3101 PROTEIN"/>
    <property type="match status" value="1"/>
</dbReference>
<proteinExistence type="predicted"/>
<evidence type="ECO:0000259" key="2">
    <source>
        <dbReference type="Pfam" id="PF06742"/>
    </source>
</evidence>
<dbReference type="Proteomes" id="UP000502498">
    <property type="component" value="Chromosome"/>
</dbReference>
<sequence length="493" mass="53539">MDANGTTGYKTPIPESITTPDQVPSPIGELSFADGVPTPETTEKLFDHLDFLRGVEVFLNCIPAASLEGIRRGMLDLGCADCHQAVIADELLDSNPLFLTGNTDTVYALAMLDIDRDGPTVIEVPPGSGPGTVDDAWFRFVVDLGAPGPDRGAGGTYLIVPPGYAGERPEGWFIAESPSAVNLVVLRGFLVDSKPDHAVRMFQEGVRVYPLSARSAPPTMEWTSLSGAVVNTVHASDSTFYEEVAQVIAKEPVELIDPETRGLLASIGIRKDAPFAPDERMRRILADAAAVGNGTARAMSFRPRHPEFFLYPDRRWVNPFPGGDYRFLHVGGSAGRFLDARTTFFYLATVNTPAMAFKMVGKGSQYALATTDVDGEPLDGGTAYRLRIPADVPAADFWSVVVYDPQTRSELQTGQPFPSVNSKRDPLEQNADGSVDVIFGPDRPQRLASNWVQTIPEKGWFVLLRLYGPLESWFDGTWKPGDVEPDSGTTSRG</sequence>
<dbReference type="Gene3D" id="2.60.120.600">
    <property type="entry name" value="Domain of unknown function DUF1214, C-terminal domain"/>
    <property type="match status" value="1"/>
</dbReference>
<name>A0A7D4QDU5_9MICO</name>
<feature type="region of interest" description="Disordered" evidence="1">
    <location>
        <begin position="1"/>
        <end position="23"/>
    </location>
</feature>
<gene>
    <name evidence="4" type="ORF">HQM25_14795</name>
</gene>
<dbReference type="AlphaFoldDB" id="A0A7D4QDU5"/>
<dbReference type="Pfam" id="PF06742">
    <property type="entry name" value="DUF1214"/>
    <property type="match status" value="1"/>
</dbReference>
<evidence type="ECO:0000259" key="3">
    <source>
        <dbReference type="Pfam" id="PF06863"/>
    </source>
</evidence>
<protein>
    <submittedName>
        <fullName evidence="4">DUF1254 domain-containing protein</fullName>
    </submittedName>
</protein>
<feature type="compositionally biased region" description="Polar residues" evidence="1">
    <location>
        <begin position="411"/>
        <end position="421"/>
    </location>
</feature>
<dbReference type="Pfam" id="PF06863">
    <property type="entry name" value="DUF1254"/>
    <property type="match status" value="1"/>
</dbReference>